<evidence type="ECO:0000313" key="2">
    <source>
        <dbReference type="Proteomes" id="UP001177021"/>
    </source>
</evidence>
<name>A0ACB0IEJ8_TRIPR</name>
<protein>
    <submittedName>
        <fullName evidence="1">Uncharacterized protein</fullName>
    </submittedName>
</protein>
<dbReference type="Proteomes" id="UP001177021">
    <property type="component" value="Unassembled WGS sequence"/>
</dbReference>
<accession>A0ACB0IEJ8</accession>
<gene>
    <name evidence="1" type="ORF">MILVUS5_LOCUS2184</name>
</gene>
<sequence>MVKILMFFQIMFTFIFIFTVVIEGFPKYNHYQKCYNDKDCPVFLCIPPRVPKCIRKSCRCVDN</sequence>
<comment type="caution">
    <text evidence="1">The sequence shown here is derived from an EMBL/GenBank/DDBJ whole genome shotgun (WGS) entry which is preliminary data.</text>
</comment>
<proteinExistence type="predicted"/>
<organism evidence="1 2">
    <name type="scientific">Trifolium pratense</name>
    <name type="common">Red clover</name>
    <dbReference type="NCBI Taxonomy" id="57577"/>
    <lineage>
        <taxon>Eukaryota</taxon>
        <taxon>Viridiplantae</taxon>
        <taxon>Streptophyta</taxon>
        <taxon>Embryophyta</taxon>
        <taxon>Tracheophyta</taxon>
        <taxon>Spermatophyta</taxon>
        <taxon>Magnoliopsida</taxon>
        <taxon>eudicotyledons</taxon>
        <taxon>Gunneridae</taxon>
        <taxon>Pentapetalae</taxon>
        <taxon>rosids</taxon>
        <taxon>fabids</taxon>
        <taxon>Fabales</taxon>
        <taxon>Fabaceae</taxon>
        <taxon>Papilionoideae</taxon>
        <taxon>50 kb inversion clade</taxon>
        <taxon>NPAAA clade</taxon>
        <taxon>Hologalegina</taxon>
        <taxon>IRL clade</taxon>
        <taxon>Trifolieae</taxon>
        <taxon>Trifolium</taxon>
    </lineage>
</organism>
<evidence type="ECO:0000313" key="1">
    <source>
        <dbReference type="EMBL" id="CAJ2630390.1"/>
    </source>
</evidence>
<keyword evidence="2" id="KW-1185">Reference proteome</keyword>
<dbReference type="EMBL" id="CASHSV030000001">
    <property type="protein sequence ID" value="CAJ2630390.1"/>
    <property type="molecule type" value="Genomic_DNA"/>
</dbReference>
<reference evidence="1" key="1">
    <citation type="submission" date="2023-10" db="EMBL/GenBank/DDBJ databases">
        <authorList>
            <person name="Rodriguez Cubillos JULIANA M."/>
            <person name="De Vega J."/>
        </authorList>
    </citation>
    <scope>NUCLEOTIDE SEQUENCE</scope>
</reference>